<dbReference type="PROSITE" id="PS51178">
    <property type="entry name" value="PASTA"/>
    <property type="match status" value="1"/>
</dbReference>
<name>A0A926N7U4_9BACL</name>
<dbReference type="Gene3D" id="3.90.1310.10">
    <property type="entry name" value="Penicillin-binding protein 2a (Domain 2)"/>
    <property type="match status" value="1"/>
</dbReference>
<evidence type="ECO:0000313" key="6">
    <source>
        <dbReference type="Proteomes" id="UP000661691"/>
    </source>
</evidence>
<comment type="caution">
    <text evidence="5">The sequence shown here is derived from an EMBL/GenBank/DDBJ whole genome shotgun (WGS) entry which is preliminary data.</text>
</comment>
<dbReference type="Pfam" id="PF03793">
    <property type="entry name" value="PASTA"/>
    <property type="match status" value="1"/>
</dbReference>
<dbReference type="PANTHER" id="PTHR30627:SF1">
    <property type="entry name" value="PEPTIDOGLYCAN D,D-TRANSPEPTIDASE FTSI"/>
    <property type="match status" value="1"/>
</dbReference>
<dbReference type="Gene3D" id="3.30.10.20">
    <property type="match status" value="1"/>
</dbReference>
<proteinExistence type="inferred from homology"/>
<evidence type="ECO:0000256" key="1">
    <source>
        <dbReference type="ARBA" id="ARBA00004370"/>
    </source>
</evidence>
<dbReference type="InterPro" id="IPR012338">
    <property type="entry name" value="Beta-lactam/transpept-like"/>
</dbReference>
<dbReference type="EMBL" id="JACXAH010000003">
    <property type="protein sequence ID" value="MBD1371317.1"/>
    <property type="molecule type" value="Genomic_DNA"/>
</dbReference>
<dbReference type="SUPFAM" id="SSF56519">
    <property type="entry name" value="Penicillin binding protein dimerisation domain"/>
    <property type="match status" value="1"/>
</dbReference>
<dbReference type="GO" id="GO:0005886">
    <property type="term" value="C:plasma membrane"/>
    <property type="evidence" value="ECO:0007669"/>
    <property type="project" value="TreeGrafter"/>
</dbReference>
<dbReference type="InterPro" id="IPR001460">
    <property type="entry name" value="PCN-bd_Tpept"/>
</dbReference>
<accession>A0A926N7U4</accession>
<dbReference type="SMART" id="SM00740">
    <property type="entry name" value="PASTA"/>
    <property type="match status" value="1"/>
</dbReference>
<dbReference type="PANTHER" id="PTHR30627">
    <property type="entry name" value="PEPTIDOGLYCAN D,D-TRANSPEPTIDASE"/>
    <property type="match status" value="1"/>
</dbReference>
<organism evidence="5 6">
    <name type="scientific">Polycladospora coralii</name>
    <dbReference type="NCBI Taxonomy" id="2771432"/>
    <lineage>
        <taxon>Bacteria</taxon>
        <taxon>Bacillati</taxon>
        <taxon>Bacillota</taxon>
        <taxon>Bacilli</taxon>
        <taxon>Bacillales</taxon>
        <taxon>Thermoactinomycetaceae</taxon>
        <taxon>Polycladospora</taxon>
    </lineage>
</organism>
<dbReference type="Gene3D" id="3.30.450.330">
    <property type="match status" value="1"/>
</dbReference>
<dbReference type="InterPro" id="IPR036138">
    <property type="entry name" value="PBP_dimer_sf"/>
</dbReference>
<dbReference type="InterPro" id="IPR011927">
    <property type="entry name" value="SpoVD_pbp"/>
</dbReference>
<dbReference type="Pfam" id="PF00905">
    <property type="entry name" value="Transpeptidase"/>
    <property type="match status" value="1"/>
</dbReference>
<dbReference type="InterPro" id="IPR005543">
    <property type="entry name" value="PASTA_dom"/>
</dbReference>
<comment type="similarity">
    <text evidence="2">Belongs to the transpeptidase family.</text>
</comment>
<dbReference type="RefSeq" id="WP_191140190.1">
    <property type="nucleotide sequence ID" value="NZ_JACXAG020000002.1"/>
</dbReference>
<evidence type="ECO:0000256" key="2">
    <source>
        <dbReference type="ARBA" id="ARBA00007171"/>
    </source>
</evidence>
<dbReference type="AlphaFoldDB" id="A0A926N7U4"/>
<keyword evidence="6" id="KW-1185">Reference proteome</keyword>
<dbReference type="InterPro" id="IPR050515">
    <property type="entry name" value="Beta-lactam/transpept"/>
</dbReference>
<dbReference type="Proteomes" id="UP000661691">
    <property type="component" value="Unassembled WGS sequence"/>
</dbReference>
<dbReference type="GO" id="GO:0071555">
    <property type="term" value="P:cell wall organization"/>
    <property type="evidence" value="ECO:0007669"/>
    <property type="project" value="TreeGrafter"/>
</dbReference>
<keyword evidence="3" id="KW-0472">Membrane</keyword>
<dbReference type="Pfam" id="PF03717">
    <property type="entry name" value="PBP_dimer"/>
    <property type="match status" value="1"/>
</dbReference>
<evidence type="ECO:0000256" key="3">
    <source>
        <dbReference type="ARBA" id="ARBA00023136"/>
    </source>
</evidence>
<evidence type="ECO:0000259" key="4">
    <source>
        <dbReference type="PROSITE" id="PS51178"/>
    </source>
</evidence>
<sequence length="642" mass="70697">MPVSNIVKKRLFAILMTALLVLTALLGRLFYVQILQGNWLTDKAENLWSRNITYEAKRGQILDRNGERLAYNISAPTVIAIPAQVKNAAETAKQLAKILEGQEEEIYKQITKKQITVYIRPWGRKITDEQAKQIQGMRLPGIVITEDSKRYYPYENLASHILGFTGGENQGLAGLEYVYEEQLKGVKGYVSFSSDARGEKLPGGTDKYTPPQDGLDLITTIDYQIQSILERELDQAVAQYQPENVLGIAMNPKTGEILGMGSRPTFRPDEYQTTDPLIYNRNLPIWRTYEPGSTFKIITLAAAIEENKVNLKEPFHDPGYINVSGAHLRCWKKGGHGHQTFLEVVQNSCNPGFVTLGQRLGKGKLFSYIKQFGFGQTTGIDLNGEAKGILFPESRVGPVELATTAFGQGVSVTPIQQVAAVSAAINGGKLMEPHLAKGWRDPKSGKMIETIAPQVKREVISPQTSKAVRESLEYVVAQGTGRKAFVDGYRVGGKTGTAQKVGPDGRYLQNNHIVSFVGFAPADDPEIVVYIAVDNPQGIQFGGVVAAPIVGNIIDDSLRYLNIDKRKNQVPAKETPLTTPIISAPDLIGQEVSDIRNRLDDFSIQVHGKGDRVINQIPKPGQRVKKGSQIKIYLGDKIGKAD</sequence>
<dbReference type="SUPFAM" id="SSF56601">
    <property type="entry name" value="beta-lactamase/transpeptidase-like"/>
    <property type="match status" value="1"/>
</dbReference>
<protein>
    <submittedName>
        <fullName evidence="5">Stage V sporulation protein D</fullName>
    </submittedName>
</protein>
<reference evidence="5" key="1">
    <citation type="submission" date="2020-09" db="EMBL/GenBank/DDBJ databases">
        <title>A novel bacterium of genus Hazenella, isolated from South China Sea.</title>
        <authorList>
            <person name="Huang H."/>
            <person name="Mo K."/>
            <person name="Hu Y."/>
        </authorList>
    </citation>
    <scope>NUCLEOTIDE SEQUENCE</scope>
    <source>
        <strain evidence="5">IB182357</strain>
    </source>
</reference>
<feature type="domain" description="PASTA" evidence="4">
    <location>
        <begin position="578"/>
        <end position="636"/>
    </location>
</feature>
<gene>
    <name evidence="5" type="ORF">IC620_02980</name>
</gene>
<dbReference type="NCBIfam" id="TIGR02214">
    <property type="entry name" value="spoVD_pbp"/>
    <property type="match status" value="1"/>
</dbReference>
<dbReference type="GO" id="GO:0008658">
    <property type="term" value="F:penicillin binding"/>
    <property type="evidence" value="ECO:0007669"/>
    <property type="project" value="InterPro"/>
</dbReference>
<evidence type="ECO:0000313" key="5">
    <source>
        <dbReference type="EMBL" id="MBD1371317.1"/>
    </source>
</evidence>
<dbReference type="SUPFAM" id="SSF54184">
    <property type="entry name" value="Penicillin-binding protein 2x (pbp-2x), c-terminal domain"/>
    <property type="match status" value="1"/>
</dbReference>
<comment type="subcellular location">
    <subcellularLocation>
        <location evidence="1">Membrane</location>
    </subcellularLocation>
</comment>
<dbReference type="InterPro" id="IPR005311">
    <property type="entry name" value="PBP_dimer"/>
</dbReference>
<dbReference type="Gene3D" id="3.40.710.10">
    <property type="entry name" value="DD-peptidase/beta-lactamase superfamily"/>
    <property type="match status" value="1"/>
</dbReference>